<reference evidence="3" key="2">
    <citation type="submission" date="2020-09" db="EMBL/GenBank/DDBJ databases">
        <authorList>
            <person name="Sun Q."/>
            <person name="Kim S."/>
        </authorList>
    </citation>
    <scope>NUCLEOTIDE SEQUENCE</scope>
    <source>
        <strain evidence="3">KCTC 23224</strain>
    </source>
</reference>
<evidence type="ECO:0000259" key="2">
    <source>
        <dbReference type="Pfam" id="PF18998"/>
    </source>
</evidence>
<dbReference type="Proteomes" id="UP000642809">
    <property type="component" value="Unassembled WGS sequence"/>
</dbReference>
<evidence type="ECO:0000313" key="3">
    <source>
        <dbReference type="EMBL" id="GHB29439.1"/>
    </source>
</evidence>
<dbReference type="NCBIfam" id="TIGR02167">
    <property type="entry name" value="Liste_lipo_26"/>
    <property type="match status" value="1"/>
</dbReference>
<dbReference type="InterPro" id="IPR011889">
    <property type="entry name" value="Liste_lipo_26"/>
</dbReference>
<sequence>MRNFLLIPLLALAIFTACENEDPTAPTFTLTVNVTPTEAGKVSISPQADQYNQNTTVTLTPEANEHWVFQQWDGDESGSATPLQITMDTNKSITAVFVRRNYPLTISIEGGGTVEEKIVSMPNGRDLPHGTVIELTPKPEEGWEFDGWGGDLSGNTVPQTLTIDQPTSVLAKFVENKKFFLHENGITCLCPETKPGDKGFINGVLYESVDNQLIRQRRDQGVDMTKLCTTLVTDMSELFAGTLSQLNPFNQPIGNWDVSNVTDMRNMFLFSRFNQPLGNWNVSKVINMVSLFSVSEFNQAIEDWDVSKVENMEFMFYRSSFNQFIGNWNVNKVSNMRSMFGGDEQNLNKFNQIIKDWDVSNVLNMSGMFVHSEFNQAIGDWNVSKVKDMTGMFWNSQFNQPIGNWDVSNVIEMFGMFNKSSFNQNISNWCVINIPSEPQAFSTDSPLTSANKPRWGTCPSDSQTGDLWPVGYVHCNGVPTEVVEVTNPVTGRTWMDRNLGASRVATSSTDQLAFGDLYQWGRGADGHQCRNSGTTTVLSSTDQPGHGDFILKTTSPWDWRSPQNDELWQGVNGINNPCPNGYRLPTSQELEAEYRSWTIDNSQGAFESNLKLPMAGSRVIITGTLVFSGLGTRGDYWGSSFNGSKAKGMSFMNISPAGAGGLTADRNNAFSVRCIKN</sequence>
<dbReference type="Pfam" id="PF18998">
    <property type="entry name" value="Flg_new_2"/>
    <property type="match status" value="2"/>
</dbReference>
<comment type="caution">
    <text evidence="3">The sequence shown here is derived from an EMBL/GenBank/DDBJ whole genome shotgun (WGS) entry which is preliminary data.</text>
</comment>
<dbReference type="InterPro" id="IPR005046">
    <property type="entry name" value="DUF285"/>
</dbReference>
<organism evidence="3 4">
    <name type="scientific">Mongoliitalea lutea</name>
    <dbReference type="NCBI Taxonomy" id="849756"/>
    <lineage>
        <taxon>Bacteria</taxon>
        <taxon>Pseudomonadati</taxon>
        <taxon>Bacteroidota</taxon>
        <taxon>Cytophagia</taxon>
        <taxon>Cytophagales</taxon>
        <taxon>Cyclobacteriaceae</taxon>
        <taxon>Mongoliitalea</taxon>
    </lineage>
</organism>
<dbReference type="InterPro" id="IPR044060">
    <property type="entry name" value="Bacterial_rp_domain"/>
</dbReference>
<name>A0A8J3G4A8_9BACT</name>
<proteinExistence type="predicted"/>
<dbReference type="Pfam" id="PF03382">
    <property type="entry name" value="DUF285"/>
    <property type="match status" value="2"/>
</dbReference>
<accession>A0A8J3G4A8</accession>
<protein>
    <recommendedName>
        <fullName evidence="2">Bacterial repeat domain-containing protein</fullName>
    </recommendedName>
</protein>
<feature type="chain" id="PRO_5035249133" description="Bacterial repeat domain-containing protein" evidence="1">
    <location>
        <begin position="21"/>
        <end position="677"/>
    </location>
</feature>
<evidence type="ECO:0000256" key="1">
    <source>
        <dbReference type="SAM" id="SignalP"/>
    </source>
</evidence>
<dbReference type="EMBL" id="BMYF01000003">
    <property type="protein sequence ID" value="GHB29439.1"/>
    <property type="molecule type" value="Genomic_DNA"/>
</dbReference>
<feature type="domain" description="Bacterial repeat" evidence="2">
    <location>
        <begin position="102"/>
        <end position="176"/>
    </location>
</feature>
<dbReference type="PROSITE" id="PS51257">
    <property type="entry name" value="PROKAR_LIPOPROTEIN"/>
    <property type="match status" value="1"/>
</dbReference>
<gene>
    <name evidence="3" type="ORF">GCM10008106_07980</name>
</gene>
<dbReference type="RefSeq" id="WP_189579157.1">
    <property type="nucleotide sequence ID" value="NZ_BMYF01000003.1"/>
</dbReference>
<feature type="signal peptide" evidence="1">
    <location>
        <begin position="1"/>
        <end position="20"/>
    </location>
</feature>
<evidence type="ECO:0000313" key="4">
    <source>
        <dbReference type="Proteomes" id="UP000642809"/>
    </source>
</evidence>
<keyword evidence="1" id="KW-0732">Signal</keyword>
<keyword evidence="4" id="KW-1185">Reference proteome</keyword>
<reference evidence="3" key="1">
    <citation type="journal article" date="2014" name="Int. J. Syst. Evol. Microbiol.">
        <title>Complete genome sequence of Corynebacterium casei LMG S-19264T (=DSM 44701T), isolated from a smear-ripened cheese.</title>
        <authorList>
            <consortium name="US DOE Joint Genome Institute (JGI-PGF)"/>
            <person name="Walter F."/>
            <person name="Albersmeier A."/>
            <person name="Kalinowski J."/>
            <person name="Ruckert C."/>
        </authorList>
    </citation>
    <scope>NUCLEOTIDE SEQUENCE</scope>
    <source>
        <strain evidence="3">KCTC 23224</strain>
    </source>
</reference>
<feature type="domain" description="Bacterial repeat" evidence="2">
    <location>
        <begin position="31"/>
        <end position="99"/>
    </location>
</feature>
<dbReference type="AlphaFoldDB" id="A0A8J3G4A8"/>